<feature type="domain" description="Thioredoxin-like fold" evidence="2">
    <location>
        <begin position="37"/>
        <end position="136"/>
    </location>
</feature>
<dbReference type="InterPro" id="IPR012336">
    <property type="entry name" value="Thioredoxin-like_fold"/>
</dbReference>
<dbReference type="Proteomes" id="UP000886667">
    <property type="component" value="Unassembled WGS sequence"/>
</dbReference>
<evidence type="ECO:0000313" key="4">
    <source>
        <dbReference type="Proteomes" id="UP000886667"/>
    </source>
</evidence>
<name>A0A9E4N2R8_9GAMM</name>
<dbReference type="Pfam" id="PF13098">
    <property type="entry name" value="Thioredoxin_2"/>
    <property type="match status" value="1"/>
</dbReference>
<comment type="caution">
    <text evidence="3">The sequence shown here is derived from an EMBL/GenBank/DDBJ whole genome shotgun (WGS) entry which is preliminary data.</text>
</comment>
<evidence type="ECO:0000313" key="3">
    <source>
        <dbReference type="EMBL" id="MCG7945951.1"/>
    </source>
</evidence>
<dbReference type="InterPro" id="IPR036249">
    <property type="entry name" value="Thioredoxin-like_sf"/>
</dbReference>
<proteinExistence type="predicted"/>
<organism evidence="3 4">
    <name type="scientific">Candidatus Thiodiazotropha taylori</name>
    <dbReference type="NCBI Taxonomy" id="2792791"/>
    <lineage>
        <taxon>Bacteria</taxon>
        <taxon>Pseudomonadati</taxon>
        <taxon>Pseudomonadota</taxon>
        <taxon>Gammaproteobacteria</taxon>
        <taxon>Chromatiales</taxon>
        <taxon>Sedimenticolaceae</taxon>
        <taxon>Candidatus Thiodiazotropha</taxon>
    </lineage>
</organism>
<keyword evidence="1" id="KW-0732">Signal</keyword>
<feature type="signal peptide" evidence="1">
    <location>
        <begin position="1"/>
        <end position="18"/>
    </location>
</feature>
<evidence type="ECO:0000259" key="2">
    <source>
        <dbReference type="Pfam" id="PF13098"/>
    </source>
</evidence>
<dbReference type="AlphaFoldDB" id="A0A9E4N2R8"/>
<dbReference type="EMBL" id="JAEPCM010000209">
    <property type="protein sequence ID" value="MCG7945951.1"/>
    <property type="molecule type" value="Genomic_DNA"/>
</dbReference>
<reference evidence="3" key="1">
    <citation type="journal article" date="2021" name="Proc. Natl. Acad. Sci. U.S.A.">
        <title>Global biogeography of chemosynthetic symbionts reveals both localized and globally distributed symbiont groups. .</title>
        <authorList>
            <person name="Osvatic J.T."/>
            <person name="Wilkins L.G.E."/>
            <person name="Leibrecht L."/>
            <person name="Leray M."/>
            <person name="Zauner S."/>
            <person name="Polzin J."/>
            <person name="Camacho Y."/>
            <person name="Gros O."/>
            <person name="van Gils J.A."/>
            <person name="Eisen J.A."/>
            <person name="Petersen J.M."/>
            <person name="Yuen B."/>
        </authorList>
    </citation>
    <scope>NUCLEOTIDE SEQUENCE</scope>
    <source>
        <strain evidence="3">MAGclacostrist064TRANS</strain>
    </source>
</reference>
<sequence>MTKIFGFILFLAATAAVADPPEGYPFLPFDKAMAQANAESKLMFVYFGRYGCGYCDKTNKEAFSDPGVKQDYSKNYVLAYVDAESGKRLRLPSGERITERELGTRYNAFVTPIFSFMSPDGKIITRMVGVQRVEDLVDAHTRVQQALIKAGSS</sequence>
<feature type="chain" id="PRO_5038628125" evidence="1">
    <location>
        <begin position="19"/>
        <end position="153"/>
    </location>
</feature>
<dbReference type="Gene3D" id="3.40.30.10">
    <property type="entry name" value="Glutaredoxin"/>
    <property type="match status" value="1"/>
</dbReference>
<dbReference type="SUPFAM" id="SSF52833">
    <property type="entry name" value="Thioredoxin-like"/>
    <property type="match status" value="1"/>
</dbReference>
<protein>
    <submittedName>
        <fullName evidence="3">Thioredoxin family protein</fullName>
    </submittedName>
</protein>
<gene>
    <name evidence="3" type="ORF">JAZ07_06330</name>
</gene>
<accession>A0A9E4N2R8</accession>
<evidence type="ECO:0000256" key="1">
    <source>
        <dbReference type="SAM" id="SignalP"/>
    </source>
</evidence>